<dbReference type="InterPro" id="IPR050109">
    <property type="entry name" value="HTH-type_TetR-like_transc_reg"/>
</dbReference>
<sequence length="204" mass="22811">MSTHSLTLAGMPPRAAPLSAEDRREMLIRATRPLLYEHGRRVTTRLIAEAAGVAEGTIFRVFESKDDLLDATVARAFEPGDVLDRLDGIDPALPLRERMVAMTSILQQRFLAIFELMRALGAVGPPQHLHDRPELVAGLEEVRRRLLALIEPDADRLTLPPEQVLHVWRLLTFAGSHREIADNDLLTPTLIVDTVLHGVERRDC</sequence>
<proteinExistence type="predicted"/>
<dbReference type="InterPro" id="IPR009057">
    <property type="entry name" value="Homeodomain-like_sf"/>
</dbReference>
<dbReference type="Gene3D" id="1.10.357.10">
    <property type="entry name" value="Tetracycline Repressor, domain 2"/>
    <property type="match status" value="1"/>
</dbReference>
<accession>A0ABP6V1N6</accession>
<protein>
    <submittedName>
        <fullName evidence="6">TetR/AcrR family transcriptional regulator</fullName>
    </submittedName>
</protein>
<keyword evidence="3" id="KW-0804">Transcription</keyword>
<evidence type="ECO:0000256" key="2">
    <source>
        <dbReference type="ARBA" id="ARBA00023125"/>
    </source>
</evidence>
<comment type="caution">
    <text evidence="6">The sequence shown here is derived from an EMBL/GenBank/DDBJ whole genome shotgun (WGS) entry which is preliminary data.</text>
</comment>
<gene>
    <name evidence="6" type="ORF">GCM10022263_12790</name>
</gene>
<dbReference type="PANTHER" id="PTHR30055">
    <property type="entry name" value="HTH-TYPE TRANSCRIPTIONAL REGULATOR RUTR"/>
    <property type="match status" value="1"/>
</dbReference>
<dbReference type="InterPro" id="IPR001647">
    <property type="entry name" value="HTH_TetR"/>
</dbReference>
<keyword evidence="2 4" id="KW-0238">DNA-binding</keyword>
<evidence type="ECO:0000256" key="1">
    <source>
        <dbReference type="ARBA" id="ARBA00023015"/>
    </source>
</evidence>
<dbReference type="PRINTS" id="PR00455">
    <property type="entry name" value="HTHTETR"/>
</dbReference>
<evidence type="ECO:0000259" key="5">
    <source>
        <dbReference type="PROSITE" id="PS50977"/>
    </source>
</evidence>
<keyword evidence="7" id="KW-1185">Reference proteome</keyword>
<name>A0ABP6V1N6_9ACTN</name>
<dbReference type="EMBL" id="BAABBB010000007">
    <property type="protein sequence ID" value="GAA3525512.1"/>
    <property type="molecule type" value="Genomic_DNA"/>
</dbReference>
<organism evidence="6 7">
    <name type="scientific">Nocardioides daeguensis</name>
    <dbReference type="NCBI Taxonomy" id="908359"/>
    <lineage>
        <taxon>Bacteria</taxon>
        <taxon>Bacillati</taxon>
        <taxon>Actinomycetota</taxon>
        <taxon>Actinomycetes</taxon>
        <taxon>Propionibacteriales</taxon>
        <taxon>Nocardioidaceae</taxon>
        <taxon>Nocardioides</taxon>
    </lineage>
</organism>
<evidence type="ECO:0000313" key="6">
    <source>
        <dbReference type="EMBL" id="GAA3525512.1"/>
    </source>
</evidence>
<dbReference type="Pfam" id="PF00440">
    <property type="entry name" value="TetR_N"/>
    <property type="match status" value="1"/>
</dbReference>
<reference evidence="7" key="1">
    <citation type="journal article" date="2019" name="Int. J. Syst. Evol. Microbiol.">
        <title>The Global Catalogue of Microorganisms (GCM) 10K type strain sequencing project: providing services to taxonomists for standard genome sequencing and annotation.</title>
        <authorList>
            <consortium name="The Broad Institute Genomics Platform"/>
            <consortium name="The Broad Institute Genome Sequencing Center for Infectious Disease"/>
            <person name="Wu L."/>
            <person name="Ma J."/>
        </authorList>
    </citation>
    <scope>NUCLEOTIDE SEQUENCE [LARGE SCALE GENOMIC DNA]</scope>
    <source>
        <strain evidence="7">JCM 17460</strain>
    </source>
</reference>
<dbReference type="PROSITE" id="PS50977">
    <property type="entry name" value="HTH_TETR_2"/>
    <property type="match status" value="1"/>
</dbReference>
<keyword evidence="1" id="KW-0805">Transcription regulation</keyword>
<feature type="DNA-binding region" description="H-T-H motif" evidence="4">
    <location>
        <begin position="43"/>
        <end position="62"/>
    </location>
</feature>
<evidence type="ECO:0000256" key="4">
    <source>
        <dbReference type="PROSITE-ProRule" id="PRU00335"/>
    </source>
</evidence>
<evidence type="ECO:0000256" key="3">
    <source>
        <dbReference type="ARBA" id="ARBA00023163"/>
    </source>
</evidence>
<dbReference type="PANTHER" id="PTHR30055:SF234">
    <property type="entry name" value="HTH-TYPE TRANSCRIPTIONAL REGULATOR BETI"/>
    <property type="match status" value="1"/>
</dbReference>
<dbReference type="SUPFAM" id="SSF46689">
    <property type="entry name" value="Homeodomain-like"/>
    <property type="match status" value="1"/>
</dbReference>
<feature type="domain" description="HTH tetR-type" evidence="5">
    <location>
        <begin position="21"/>
        <end position="80"/>
    </location>
</feature>
<evidence type="ECO:0000313" key="7">
    <source>
        <dbReference type="Proteomes" id="UP001500301"/>
    </source>
</evidence>
<dbReference type="Proteomes" id="UP001500301">
    <property type="component" value="Unassembled WGS sequence"/>
</dbReference>